<keyword evidence="2" id="KW-1185">Reference proteome</keyword>
<organism evidence="1 2">
    <name type="scientific">Ruixingdingia sedimenti</name>
    <dbReference type="NCBI Taxonomy" id="3073604"/>
    <lineage>
        <taxon>Bacteria</taxon>
        <taxon>Pseudomonadati</taxon>
        <taxon>Pseudomonadota</taxon>
        <taxon>Alphaproteobacteria</taxon>
        <taxon>Rhodobacterales</taxon>
        <taxon>Paracoccaceae</taxon>
        <taxon>Ruixingdingia</taxon>
    </lineage>
</organism>
<accession>A0ABU1FEG0</accession>
<protein>
    <submittedName>
        <fullName evidence="1">Uncharacterized protein</fullName>
    </submittedName>
</protein>
<reference evidence="1 2" key="1">
    <citation type="submission" date="2023-09" db="EMBL/GenBank/DDBJ databases">
        <title>Xinfangfangia sedmenti sp. nov., isolated the sedment.</title>
        <authorList>
            <person name="Xu L."/>
        </authorList>
    </citation>
    <scope>NUCLEOTIDE SEQUENCE [LARGE SCALE GENOMIC DNA]</scope>
    <source>
        <strain evidence="1 2">LG-4</strain>
    </source>
</reference>
<sequence length="53" mass="6167">MRPPTAHEQLTSAARFGRAGTVDLWRGRADPDPVVRWLALIELARRHPIYRCW</sequence>
<evidence type="ECO:0000313" key="2">
    <source>
        <dbReference type="Proteomes" id="UP001247754"/>
    </source>
</evidence>
<dbReference type="Proteomes" id="UP001247754">
    <property type="component" value="Unassembled WGS sequence"/>
</dbReference>
<dbReference type="EMBL" id="JAVKPH010000060">
    <property type="protein sequence ID" value="MDR5655294.1"/>
    <property type="molecule type" value="Genomic_DNA"/>
</dbReference>
<dbReference type="RefSeq" id="WP_310459398.1">
    <property type="nucleotide sequence ID" value="NZ_JAVKPH010000060.1"/>
</dbReference>
<evidence type="ECO:0000313" key="1">
    <source>
        <dbReference type="EMBL" id="MDR5655294.1"/>
    </source>
</evidence>
<comment type="caution">
    <text evidence="1">The sequence shown here is derived from an EMBL/GenBank/DDBJ whole genome shotgun (WGS) entry which is preliminary data.</text>
</comment>
<name>A0ABU1FEG0_9RHOB</name>
<gene>
    <name evidence="1" type="ORF">RGD00_22050</name>
</gene>
<proteinExistence type="predicted"/>